<dbReference type="Gene3D" id="3.30.460.10">
    <property type="entry name" value="Beta Polymerase, domain 2"/>
    <property type="match status" value="1"/>
</dbReference>
<gene>
    <name evidence="2" type="ORF">QBE54_09810</name>
</gene>
<dbReference type="InterPro" id="IPR052548">
    <property type="entry name" value="Type_VII_TA_antitoxin"/>
</dbReference>
<name>A0ABZ2YA73_9BACT</name>
<proteinExistence type="predicted"/>
<feature type="domain" description="Polymerase beta nucleotidyltransferase" evidence="1">
    <location>
        <begin position="16"/>
        <end position="110"/>
    </location>
</feature>
<protein>
    <submittedName>
        <fullName evidence="2">Nucleotidyltransferase domain-containing protein</fullName>
    </submittedName>
</protein>
<sequence>MMRKPSLEVKKEIARLVKVLVRRYQPEKIILFGSLARGKATEESDIDLLIIKKTKEPRIYRRSKALRGISRKVPLDVLILTPEEVKFLEEKQSPFIREITTQGKILYERRPLV</sequence>
<dbReference type="CDD" id="cd05403">
    <property type="entry name" value="NT_KNTase_like"/>
    <property type="match status" value="1"/>
</dbReference>
<dbReference type="Pfam" id="PF18765">
    <property type="entry name" value="Polbeta"/>
    <property type="match status" value="1"/>
</dbReference>
<dbReference type="Proteomes" id="UP001461341">
    <property type="component" value="Chromosome"/>
</dbReference>
<dbReference type="PANTHER" id="PTHR33933:SF1">
    <property type="entry name" value="PROTEIN ADENYLYLTRANSFERASE MNTA-RELATED"/>
    <property type="match status" value="1"/>
</dbReference>
<accession>A0ABZ2YA73</accession>
<dbReference type="SUPFAM" id="SSF81301">
    <property type="entry name" value="Nucleotidyltransferase"/>
    <property type="match status" value="1"/>
</dbReference>
<dbReference type="InterPro" id="IPR043519">
    <property type="entry name" value="NT_sf"/>
</dbReference>
<organism evidence="2 3">
    <name type="scientific">Thermatribacter velox</name>
    <dbReference type="NCBI Taxonomy" id="3039681"/>
    <lineage>
        <taxon>Bacteria</taxon>
        <taxon>Pseudomonadati</taxon>
        <taxon>Atribacterota</taxon>
        <taxon>Atribacteria</taxon>
        <taxon>Atribacterales</taxon>
        <taxon>Thermatribacteraceae</taxon>
        <taxon>Thermatribacter</taxon>
    </lineage>
</organism>
<evidence type="ECO:0000313" key="3">
    <source>
        <dbReference type="Proteomes" id="UP001461341"/>
    </source>
</evidence>
<dbReference type="InterPro" id="IPR041633">
    <property type="entry name" value="Polbeta"/>
</dbReference>
<evidence type="ECO:0000259" key="1">
    <source>
        <dbReference type="Pfam" id="PF18765"/>
    </source>
</evidence>
<reference evidence="2 3" key="1">
    <citation type="submission" date="2023-03" db="EMBL/GenBank/DDBJ databases">
        <title>Novel Species.</title>
        <authorList>
            <person name="Ma S."/>
        </authorList>
    </citation>
    <scope>NUCLEOTIDE SEQUENCE [LARGE SCALE GENOMIC DNA]</scope>
    <source>
        <strain evidence="2 3">B11</strain>
    </source>
</reference>
<evidence type="ECO:0000313" key="2">
    <source>
        <dbReference type="EMBL" id="WZL75867.1"/>
    </source>
</evidence>
<keyword evidence="3" id="KW-1185">Reference proteome</keyword>
<dbReference type="EMBL" id="CP121689">
    <property type="protein sequence ID" value="WZL75867.1"/>
    <property type="molecule type" value="Genomic_DNA"/>
</dbReference>
<dbReference type="PANTHER" id="PTHR33933">
    <property type="entry name" value="NUCLEOTIDYLTRANSFERASE"/>
    <property type="match status" value="1"/>
</dbReference>
<dbReference type="RefSeq" id="WP_369018016.1">
    <property type="nucleotide sequence ID" value="NZ_CP121689.1"/>
</dbReference>